<reference evidence="15" key="1">
    <citation type="submission" date="2021-02" db="EMBL/GenBank/DDBJ databases">
        <title>Natronogracilivirga saccharolytica gen. nov. sp. nov. a new anaerobic, haloalkiliphilic carbohydrate-fermenting bacterium from soda lake and proposing of Cyclonatronumiaceae fam. nov. in the phylum Balneolaeota.</title>
        <authorList>
            <person name="Zhilina T.N."/>
            <person name="Sorokin D.Y."/>
            <person name="Zavarzina D.G."/>
            <person name="Toshchakov S.V."/>
            <person name="Kublanov I.V."/>
        </authorList>
    </citation>
    <scope>NUCLEOTIDE SEQUENCE</scope>
    <source>
        <strain evidence="15">Z-1702</strain>
    </source>
</reference>
<dbReference type="InterPro" id="IPR000531">
    <property type="entry name" value="Beta-barrel_TonB"/>
</dbReference>
<evidence type="ECO:0000259" key="14">
    <source>
        <dbReference type="Pfam" id="PF07715"/>
    </source>
</evidence>
<keyword evidence="2 10" id="KW-0813">Transport</keyword>
<keyword evidence="3 10" id="KW-1134">Transmembrane beta strand</keyword>
<keyword evidence="8 15" id="KW-0675">Receptor</keyword>
<dbReference type="SUPFAM" id="SSF49464">
    <property type="entry name" value="Carboxypeptidase regulatory domain-like"/>
    <property type="match status" value="1"/>
</dbReference>
<evidence type="ECO:0000256" key="4">
    <source>
        <dbReference type="ARBA" id="ARBA00022692"/>
    </source>
</evidence>
<evidence type="ECO:0000256" key="2">
    <source>
        <dbReference type="ARBA" id="ARBA00022448"/>
    </source>
</evidence>
<feature type="signal peptide" evidence="12">
    <location>
        <begin position="1"/>
        <end position="22"/>
    </location>
</feature>
<dbReference type="EMBL" id="JAFIDN010000011">
    <property type="protein sequence ID" value="MBP3193552.1"/>
    <property type="molecule type" value="Genomic_DNA"/>
</dbReference>
<dbReference type="GO" id="GO:0015344">
    <property type="term" value="F:siderophore uptake transmembrane transporter activity"/>
    <property type="evidence" value="ECO:0007669"/>
    <property type="project" value="TreeGrafter"/>
</dbReference>
<dbReference type="PANTHER" id="PTHR30069:SF29">
    <property type="entry name" value="HEMOGLOBIN AND HEMOGLOBIN-HAPTOGLOBIN-BINDING PROTEIN 1-RELATED"/>
    <property type="match status" value="1"/>
</dbReference>
<dbReference type="Pfam" id="PF13715">
    <property type="entry name" value="CarbopepD_reg_2"/>
    <property type="match status" value="1"/>
</dbReference>
<dbReference type="InterPro" id="IPR039426">
    <property type="entry name" value="TonB-dep_rcpt-like"/>
</dbReference>
<organism evidence="15 16">
    <name type="scientific">Natronogracilivirga saccharolytica</name>
    <dbReference type="NCBI Taxonomy" id="2812953"/>
    <lineage>
        <taxon>Bacteria</taxon>
        <taxon>Pseudomonadati</taxon>
        <taxon>Balneolota</taxon>
        <taxon>Balneolia</taxon>
        <taxon>Balneolales</taxon>
        <taxon>Cyclonatronaceae</taxon>
        <taxon>Natronogracilivirga</taxon>
    </lineage>
</organism>
<dbReference type="PROSITE" id="PS52016">
    <property type="entry name" value="TONB_DEPENDENT_REC_3"/>
    <property type="match status" value="1"/>
</dbReference>
<dbReference type="Proteomes" id="UP000673975">
    <property type="component" value="Unassembled WGS sequence"/>
</dbReference>
<evidence type="ECO:0000259" key="13">
    <source>
        <dbReference type="Pfam" id="PF00593"/>
    </source>
</evidence>
<evidence type="ECO:0000256" key="6">
    <source>
        <dbReference type="ARBA" id="ARBA00023077"/>
    </source>
</evidence>
<dbReference type="SUPFAM" id="SSF56935">
    <property type="entry name" value="Porins"/>
    <property type="match status" value="1"/>
</dbReference>
<dbReference type="PANTHER" id="PTHR30069">
    <property type="entry name" value="TONB-DEPENDENT OUTER MEMBRANE RECEPTOR"/>
    <property type="match status" value="1"/>
</dbReference>
<evidence type="ECO:0000256" key="8">
    <source>
        <dbReference type="ARBA" id="ARBA00023170"/>
    </source>
</evidence>
<comment type="subcellular location">
    <subcellularLocation>
        <location evidence="1 10">Cell outer membrane</location>
        <topology evidence="1 10">Multi-pass membrane protein</topology>
    </subcellularLocation>
</comment>
<comment type="caution">
    <text evidence="15">The sequence shown here is derived from an EMBL/GenBank/DDBJ whole genome shotgun (WGS) entry which is preliminary data.</text>
</comment>
<evidence type="ECO:0000256" key="10">
    <source>
        <dbReference type="PROSITE-ProRule" id="PRU01360"/>
    </source>
</evidence>
<dbReference type="Gene3D" id="2.170.130.10">
    <property type="entry name" value="TonB-dependent receptor, plug domain"/>
    <property type="match status" value="1"/>
</dbReference>
<proteinExistence type="inferred from homology"/>
<evidence type="ECO:0000256" key="12">
    <source>
        <dbReference type="SAM" id="SignalP"/>
    </source>
</evidence>
<sequence length="976" mass="107406">MTGKYYAFLGLLLFAFHTSLLAQPRDYEITGSVIDSRTSESLIGTNLQIQNTPHGATTNPEGEFQISARLEPGEYRLMVRYVGYQSKNVDITLGDQMSIDLGVLELREDMLGLDEVVVTGTTVPTRRRELGNAVSTTRMDDVELTGATSVDQALSGRISGAQVSVNSGRPDGGISIRLRGTSTVLGAADPLYIVDGVIVNNDSPELVDVGGGSSNRLSDINPQDIERIEVVKGAAAAALYGSRANNGVVQIFTRRGQSGAPRVTYNTRFMTDKIRNTLDVNMHPTDAAGNEVERYDHQEFIFRRGYGNEQNLSISGGTDETTYYLSGSYLFREGISKGNDYTRGTGRIRLDQTITDWASATMSAQYVNSHTNDVPHGGIAANYGSLTGFIFGPNTYDPRPVDGVYPDNGVLANPVEVIDRFDFTNDVSRFIGSFQLNLTPIRDLGIDYTLGFDTHSQTGKAFIPPGNVAPGVGTGFSRRSTREVQQMNNDLNLRYEYRPSDWLTSRTLVGGTMQYEQREVLTGESSNLPPVTRISSAGSDQTLGESRSELVVYGAFLQQTFSIQNRLFLTGAARVDGSSSFADDERWQFYPKISASYLVSEEDFWRDSGISNIINEFSVRGSLGESGGLTAIGPFDRFTNYPLVNYSGQPGLIPGTSLGTPDLRPERQRELELGFDMSFLSNRIYFEFTWYDQQTEDLLLQRSIAPSTGFSTALENVGTMDNRGIEIVLRTLPINTPRTSWTSTFTFATYRNEVDGIEGDVLSVPRAFGQVAAVNGEPLGVYYSTMFARDENGNILEDDDGIPLRKVDEDGSPVTGVIGDPNPDFTASWINDLSIGDRWNVRFQLDASYGNDVFNFTRRLAALGAFGTLTDYEKELAGEVPEGYNARMFNIFENWVEDGSFIKLREFSVSYTFFPDVLGLNSLRASLVGRNLLSIDNYSGYDPEINVSGQSTVVRGFDFVEIPAPRTFSLGLTANF</sequence>
<keyword evidence="6 11" id="KW-0798">TonB box</keyword>
<keyword evidence="7 10" id="KW-0472">Membrane</keyword>
<feature type="domain" description="TonB-dependent receptor-like beta-barrel" evidence="13">
    <location>
        <begin position="382"/>
        <end position="839"/>
    </location>
</feature>
<evidence type="ECO:0000256" key="1">
    <source>
        <dbReference type="ARBA" id="ARBA00004571"/>
    </source>
</evidence>
<dbReference type="Gene3D" id="2.40.170.20">
    <property type="entry name" value="TonB-dependent receptor, beta-barrel domain"/>
    <property type="match status" value="1"/>
</dbReference>
<dbReference type="InterPro" id="IPR036942">
    <property type="entry name" value="Beta-barrel_TonB_sf"/>
</dbReference>
<dbReference type="InterPro" id="IPR012910">
    <property type="entry name" value="Plug_dom"/>
</dbReference>
<accession>A0A8J7RLI6</accession>
<comment type="similarity">
    <text evidence="10 11">Belongs to the TonB-dependent receptor family.</text>
</comment>
<keyword evidence="4 10" id="KW-0812">Transmembrane</keyword>
<gene>
    <name evidence="15" type="ORF">NATSA_12825</name>
</gene>
<dbReference type="GO" id="GO:0009279">
    <property type="term" value="C:cell outer membrane"/>
    <property type="evidence" value="ECO:0007669"/>
    <property type="project" value="UniProtKB-SubCell"/>
</dbReference>
<dbReference type="Pfam" id="PF00593">
    <property type="entry name" value="TonB_dep_Rec_b-barrel"/>
    <property type="match status" value="1"/>
</dbReference>
<evidence type="ECO:0000256" key="9">
    <source>
        <dbReference type="ARBA" id="ARBA00023237"/>
    </source>
</evidence>
<evidence type="ECO:0000256" key="7">
    <source>
        <dbReference type="ARBA" id="ARBA00023136"/>
    </source>
</evidence>
<dbReference type="GO" id="GO:0044718">
    <property type="term" value="P:siderophore transmembrane transport"/>
    <property type="evidence" value="ECO:0007669"/>
    <property type="project" value="TreeGrafter"/>
</dbReference>
<keyword evidence="9 10" id="KW-0998">Cell outer membrane</keyword>
<evidence type="ECO:0000256" key="5">
    <source>
        <dbReference type="ARBA" id="ARBA00022729"/>
    </source>
</evidence>
<dbReference type="InterPro" id="IPR037066">
    <property type="entry name" value="Plug_dom_sf"/>
</dbReference>
<protein>
    <submittedName>
        <fullName evidence="15">TonB-dependent receptor</fullName>
    </submittedName>
</protein>
<keyword evidence="16" id="KW-1185">Reference proteome</keyword>
<feature type="chain" id="PRO_5035190568" evidence="12">
    <location>
        <begin position="23"/>
        <end position="976"/>
    </location>
</feature>
<dbReference type="Gene3D" id="2.60.40.1120">
    <property type="entry name" value="Carboxypeptidase-like, regulatory domain"/>
    <property type="match status" value="1"/>
</dbReference>
<dbReference type="RefSeq" id="WP_210513008.1">
    <property type="nucleotide sequence ID" value="NZ_JAFIDN010000011.1"/>
</dbReference>
<dbReference type="InterPro" id="IPR008969">
    <property type="entry name" value="CarboxyPept-like_regulatory"/>
</dbReference>
<dbReference type="AlphaFoldDB" id="A0A8J7RLI6"/>
<evidence type="ECO:0000256" key="11">
    <source>
        <dbReference type="RuleBase" id="RU003357"/>
    </source>
</evidence>
<feature type="domain" description="TonB-dependent receptor plug" evidence="14">
    <location>
        <begin position="128"/>
        <end position="248"/>
    </location>
</feature>
<evidence type="ECO:0000313" key="15">
    <source>
        <dbReference type="EMBL" id="MBP3193552.1"/>
    </source>
</evidence>
<evidence type="ECO:0000313" key="16">
    <source>
        <dbReference type="Proteomes" id="UP000673975"/>
    </source>
</evidence>
<evidence type="ECO:0000256" key="3">
    <source>
        <dbReference type="ARBA" id="ARBA00022452"/>
    </source>
</evidence>
<dbReference type="Pfam" id="PF07715">
    <property type="entry name" value="Plug"/>
    <property type="match status" value="1"/>
</dbReference>
<keyword evidence="5 12" id="KW-0732">Signal</keyword>
<name>A0A8J7RLI6_9BACT</name>